<dbReference type="EMBL" id="CM018046">
    <property type="protein sequence ID" value="KAA8526252.1"/>
    <property type="molecule type" value="Genomic_DNA"/>
</dbReference>
<evidence type="ECO:0000256" key="8">
    <source>
        <dbReference type="ARBA" id="ARBA00022734"/>
    </source>
</evidence>
<keyword evidence="10" id="KW-0418">Kinase</keyword>
<dbReference type="EC" id="2.7.11.1" evidence="2"/>
<evidence type="ECO:0000256" key="20">
    <source>
        <dbReference type="SAM" id="MobiDB-lite"/>
    </source>
</evidence>
<evidence type="ECO:0000256" key="19">
    <source>
        <dbReference type="PROSITE-ProRule" id="PRU10141"/>
    </source>
</evidence>
<evidence type="ECO:0000256" key="17">
    <source>
        <dbReference type="ARBA" id="ARBA00047899"/>
    </source>
</evidence>
<dbReference type="FunFam" id="3.30.200.20:FF:000178">
    <property type="entry name" value="serine/threonine-protein kinase PBS1-like"/>
    <property type="match status" value="1"/>
</dbReference>
<gene>
    <name evidence="24" type="ORF">F0562_008545</name>
</gene>
<evidence type="ECO:0000313" key="25">
    <source>
        <dbReference type="Proteomes" id="UP000325577"/>
    </source>
</evidence>
<dbReference type="Gene3D" id="1.10.510.10">
    <property type="entry name" value="Transferase(Phosphotransferase) domain 1"/>
    <property type="match status" value="1"/>
</dbReference>
<dbReference type="PIRSF" id="PIRSF000641">
    <property type="entry name" value="SRK"/>
    <property type="match status" value="1"/>
</dbReference>
<dbReference type="PROSITE" id="PS00108">
    <property type="entry name" value="PROTEIN_KINASE_ST"/>
    <property type="match status" value="1"/>
</dbReference>
<feature type="chain" id="PRO_5023890377" description="non-specific serine/threonine protein kinase" evidence="22">
    <location>
        <begin position="20"/>
        <end position="787"/>
    </location>
</feature>
<evidence type="ECO:0000256" key="9">
    <source>
        <dbReference type="ARBA" id="ARBA00022741"/>
    </source>
</evidence>
<proteinExistence type="predicted"/>
<keyword evidence="16" id="KW-0325">Glycoprotein</keyword>
<dbReference type="PROSITE" id="PS00107">
    <property type="entry name" value="PROTEIN_KINASE_ATP"/>
    <property type="match status" value="1"/>
</dbReference>
<evidence type="ECO:0000256" key="21">
    <source>
        <dbReference type="SAM" id="Phobius"/>
    </source>
</evidence>
<comment type="catalytic activity">
    <reaction evidence="17">
        <text>L-threonyl-[protein] + ATP = O-phospho-L-threonyl-[protein] + ADP + H(+)</text>
        <dbReference type="Rhea" id="RHEA:46608"/>
        <dbReference type="Rhea" id="RHEA-COMP:11060"/>
        <dbReference type="Rhea" id="RHEA-COMP:11605"/>
        <dbReference type="ChEBI" id="CHEBI:15378"/>
        <dbReference type="ChEBI" id="CHEBI:30013"/>
        <dbReference type="ChEBI" id="CHEBI:30616"/>
        <dbReference type="ChEBI" id="CHEBI:61977"/>
        <dbReference type="ChEBI" id="CHEBI:456216"/>
        <dbReference type="EC" id="2.7.11.1"/>
    </reaction>
</comment>
<keyword evidence="12 21" id="KW-1133">Transmembrane helix</keyword>
<comment type="subcellular location">
    <subcellularLocation>
        <location evidence="1">Membrane</location>
        <topology evidence="1">Single-pass type I membrane protein</topology>
    </subcellularLocation>
</comment>
<evidence type="ECO:0000256" key="6">
    <source>
        <dbReference type="ARBA" id="ARBA00022692"/>
    </source>
</evidence>
<dbReference type="InterPro" id="IPR003609">
    <property type="entry name" value="Pan_app"/>
</dbReference>
<keyword evidence="5" id="KW-0808">Transferase</keyword>
<evidence type="ECO:0000256" key="12">
    <source>
        <dbReference type="ARBA" id="ARBA00022989"/>
    </source>
</evidence>
<evidence type="ECO:0000256" key="5">
    <source>
        <dbReference type="ARBA" id="ARBA00022679"/>
    </source>
</evidence>
<dbReference type="PANTHER" id="PTHR47976:SF66">
    <property type="entry name" value="G-TYPE LECTIN S-RECEPTOR-LIKE SERINE_THREONINE-PROTEIN KINASE SD2-5"/>
    <property type="match status" value="1"/>
</dbReference>
<dbReference type="PROSITE" id="PS50011">
    <property type="entry name" value="PROTEIN_KINASE_DOM"/>
    <property type="match status" value="1"/>
</dbReference>
<dbReference type="Proteomes" id="UP000325577">
    <property type="component" value="Linkage Group LG3"/>
</dbReference>
<dbReference type="PANTHER" id="PTHR47976">
    <property type="entry name" value="G-TYPE LECTIN S-RECEPTOR-LIKE SERINE/THREONINE-PROTEIN KINASE SD2-5"/>
    <property type="match status" value="1"/>
</dbReference>
<dbReference type="InterPro" id="IPR024171">
    <property type="entry name" value="SRK-like_kinase"/>
</dbReference>
<evidence type="ECO:0000256" key="1">
    <source>
        <dbReference type="ARBA" id="ARBA00004479"/>
    </source>
</evidence>
<keyword evidence="14" id="KW-1015">Disulfide bond</keyword>
<dbReference type="SUPFAM" id="SSF51110">
    <property type="entry name" value="alpha-D-mannose-specific plant lectins"/>
    <property type="match status" value="1"/>
</dbReference>
<keyword evidence="3" id="KW-0723">Serine/threonine-protein kinase</keyword>
<dbReference type="CDD" id="cd14066">
    <property type="entry name" value="STKc_IRAK"/>
    <property type="match status" value="1"/>
</dbReference>
<evidence type="ECO:0000259" key="23">
    <source>
        <dbReference type="PROSITE" id="PS50011"/>
    </source>
</evidence>
<keyword evidence="4" id="KW-0597">Phosphoprotein</keyword>
<feature type="signal peptide" evidence="22">
    <location>
        <begin position="1"/>
        <end position="19"/>
    </location>
</feature>
<dbReference type="GO" id="GO:0030246">
    <property type="term" value="F:carbohydrate binding"/>
    <property type="evidence" value="ECO:0007669"/>
    <property type="project" value="UniProtKB-KW"/>
</dbReference>
<dbReference type="InterPro" id="IPR017441">
    <property type="entry name" value="Protein_kinase_ATP_BS"/>
</dbReference>
<reference evidence="24 25" key="1">
    <citation type="submission" date="2019-09" db="EMBL/GenBank/DDBJ databases">
        <title>A chromosome-level genome assembly of the Chinese tupelo Nyssa sinensis.</title>
        <authorList>
            <person name="Yang X."/>
            <person name="Kang M."/>
            <person name="Yang Y."/>
            <person name="Xiong H."/>
            <person name="Wang M."/>
            <person name="Zhang Z."/>
            <person name="Wang Z."/>
            <person name="Wu H."/>
            <person name="Ma T."/>
            <person name="Liu J."/>
            <person name="Xi Z."/>
        </authorList>
    </citation>
    <scope>NUCLEOTIDE SEQUENCE [LARGE SCALE GENOMIC DNA]</scope>
    <source>
        <strain evidence="24">J267</strain>
        <tissue evidence="24">Leaf</tissue>
    </source>
</reference>
<dbReference type="InterPro" id="IPR051343">
    <property type="entry name" value="G-type_lectin_kinases/EP1-like"/>
</dbReference>
<keyword evidence="6 21" id="KW-0812">Transmembrane</keyword>
<dbReference type="FunFam" id="1.10.510.10:FF:000248">
    <property type="entry name" value="S-receptor-like kinase 5"/>
    <property type="match status" value="1"/>
</dbReference>
<evidence type="ECO:0000256" key="11">
    <source>
        <dbReference type="ARBA" id="ARBA00022840"/>
    </source>
</evidence>
<evidence type="ECO:0000256" key="13">
    <source>
        <dbReference type="ARBA" id="ARBA00023136"/>
    </source>
</evidence>
<feature type="domain" description="Protein kinase" evidence="23">
    <location>
        <begin position="474"/>
        <end position="747"/>
    </location>
</feature>
<dbReference type="InterPro" id="IPR008271">
    <property type="entry name" value="Ser/Thr_kinase_AS"/>
</dbReference>
<accession>A0A5J5A8N9</accession>
<evidence type="ECO:0000256" key="4">
    <source>
        <dbReference type="ARBA" id="ARBA00022553"/>
    </source>
</evidence>
<keyword evidence="11 19" id="KW-0067">ATP-binding</keyword>
<protein>
    <recommendedName>
        <fullName evidence="2">non-specific serine/threonine protein kinase</fullName>
        <ecNumber evidence="2">2.7.11.1</ecNumber>
    </recommendedName>
</protein>
<keyword evidence="13 21" id="KW-0472">Membrane</keyword>
<evidence type="ECO:0000256" key="2">
    <source>
        <dbReference type="ARBA" id="ARBA00012513"/>
    </source>
</evidence>
<feature type="region of interest" description="Disordered" evidence="20">
    <location>
        <begin position="385"/>
        <end position="413"/>
    </location>
</feature>
<name>A0A5J5A8N9_9ASTE</name>
<evidence type="ECO:0000256" key="22">
    <source>
        <dbReference type="SAM" id="SignalP"/>
    </source>
</evidence>
<evidence type="ECO:0000256" key="15">
    <source>
        <dbReference type="ARBA" id="ARBA00023170"/>
    </source>
</evidence>
<dbReference type="GO" id="GO:0005524">
    <property type="term" value="F:ATP binding"/>
    <property type="evidence" value="ECO:0007669"/>
    <property type="project" value="UniProtKB-UniRule"/>
</dbReference>
<dbReference type="InterPro" id="IPR000719">
    <property type="entry name" value="Prot_kinase_dom"/>
</dbReference>
<keyword evidence="25" id="KW-1185">Reference proteome</keyword>
<dbReference type="Pfam" id="PF08276">
    <property type="entry name" value="PAN_2"/>
    <property type="match status" value="1"/>
</dbReference>
<dbReference type="OrthoDB" id="4062651at2759"/>
<evidence type="ECO:0000256" key="18">
    <source>
        <dbReference type="ARBA" id="ARBA00048679"/>
    </source>
</evidence>
<keyword evidence="15" id="KW-0675">Receptor</keyword>
<evidence type="ECO:0000256" key="16">
    <source>
        <dbReference type="ARBA" id="ARBA00023180"/>
    </source>
</evidence>
<dbReference type="Gene3D" id="3.30.200.20">
    <property type="entry name" value="Phosphorylase Kinase, domain 1"/>
    <property type="match status" value="1"/>
</dbReference>
<comment type="catalytic activity">
    <reaction evidence="18">
        <text>L-seryl-[protein] + ATP = O-phospho-L-seryl-[protein] + ADP + H(+)</text>
        <dbReference type="Rhea" id="RHEA:17989"/>
        <dbReference type="Rhea" id="RHEA-COMP:9863"/>
        <dbReference type="Rhea" id="RHEA-COMP:11604"/>
        <dbReference type="ChEBI" id="CHEBI:15378"/>
        <dbReference type="ChEBI" id="CHEBI:29999"/>
        <dbReference type="ChEBI" id="CHEBI:30616"/>
        <dbReference type="ChEBI" id="CHEBI:83421"/>
        <dbReference type="ChEBI" id="CHEBI:456216"/>
        <dbReference type="EC" id="2.7.11.1"/>
    </reaction>
</comment>
<dbReference type="SUPFAM" id="SSF56112">
    <property type="entry name" value="Protein kinase-like (PK-like)"/>
    <property type="match status" value="1"/>
</dbReference>
<keyword evidence="8" id="KW-0430">Lectin</keyword>
<keyword evidence="7 22" id="KW-0732">Signal</keyword>
<sequence length="787" mass="87352">MSTIISFFIFPLFFRARFGQTTSQNTTQTSSIFYPNSTLPSTWYNNNSNSNTITNDDGSEIRVVLSNDKAGLGFVCGFYCKDNSCFLSVVLHGGGDASVVWSARDPVQKNTLSQLTQDGDLVLLDSDGAKSFDHPTDTLLDEQRFNEGQNLISSSSATNWSRGLYYATLTSSTGFAAYTDVGEGQSLMYYQLVPERSSRTSTGSNYAEFQQEGFIVNLGTSQATFRTTPSAGTVKYLKLDSDGYLKIYQHGNASGLSGPVDMVTQDLGKCQHPRQFGEVAMIPLTCTPSLDQQHHLVEVTNVTYFNVIDPDAAFPNIRDIEQCKQACLQNCSCTTAFFRHDNNVSDGYCYMPSKILTIREGPIPNHNFTAATYIKVQIPYKAPNPVPAPNPPNPVPEGAIPEVSPPTPPSRKRPKLTPIIAGSIAGVLVILGLVIVIYWLMLRKTNAEDVEDSFKLVPGMPVRFSYEDLHVATRDFEEQLGVGGFGTVYKGILRDGTSVAVKRLDKLSQGMKEFVAEVETIGSIHHFNLVRLIGFCAEKSQRLLVYEYMSKGSLDKWIFYRDQRPCLDWQTRKRIILDIAKGLAYLHEDCRQTIIHRDIKPQNILLDEKYNAKVSDFGLSKLIDRSESQVISAPRGTLGCIAPEWQEQRINVRVDIYSFGIVLIEIVSGRRHFDNTKSESSQNLLKVLQKKAGEDQIIDIVENLEGEVPGRKEEVERMIRIGAWCLQDDQTRRPPMSTVVKVLEGVMEVDPDITFNFAHANAMVSPAVANGAVSATPQASVLSNPRS</sequence>
<evidence type="ECO:0000256" key="7">
    <source>
        <dbReference type="ARBA" id="ARBA00022729"/>
    </source>
</evidence>
<dbReference type="AlphaFoldDB" id="A0A5J5A8N9"/>
<organism evidence="24 25">
    <name type="scientific">Nyssa sinensis</name>
    <dbReference type="NCBI Taxonomy" id="561372"/>
    <lineage>
        <taxon>Eukaryota</taxon>
        <taxon>Viridiplantae</taxon>
        <taxon>Streptophyta</taxon>
        <taxon>Embryophyta</taxon>
        <taxon>Tracheophyta</taxon>
        <taxon>Spermatophyta</taxon>
        <taxon>Magnoliopsida</taxon>
        <taxon>eudicotyledons</taxon>
        <taxon>Gunneridae</taxon>
        <taxon>Pentapetalae</taxon>
        <taxon>asterids</taxon>
        <taxon>Cornales</taxon>
        <taxon>Nyssaceae</taxon>
        <taxon>Nyssa</taxon>
    </lineage>
</organism>
<feature type="binding site" evidence="19">
    <location>
        <position position="502"/>
    </location>
    <ligand>
        <name>ATP</name>
        <dbReference type="ChEBI" id="CHEBI:30616"/>
    </ligand>
</feature>
<dbReference type="GO" id="GO:0004674">
    <property type="term" value="F:protein serine/threonine kinase activity"/>
    <property type="evidence" value="ECO:0007669"/>
    <property type="project" value="UniProtKB-KW"/>
</dbReference>
<evidence type="ECO:0000313" key="24">
    <source>
        <dbReference type="EMBL" id="KAA8526252.1"/>
    </source>
</evidence>
<dbReference type="GO" id="GO:0016020">
    <property type="term" value="C:membrane"/>
    <property type="evidence" value="ECO:0007669"/>
    <property type="project" value="UniProtKB-SubCell"/>
</dbReference>
<keyword evidence="9 19" id="KW-0547">Nucleotide-binding</keyword>
<feature type="transmembrane region" description="Helical" evidence="21">
    <location>
        <begin position="419"/>
        <end position="440"/>
    </location>
</feature>
<dbReference type="Pfam" id="PF00069">
    <property type="entry name" value="Pkinase"/>
    <property type="match status" value="1"/>
</dbReference>
<dbReference type="SMART" id="SM00220">
    <property type="entry name" value="S_TKc"/>
    <property type="match status" value="1"/>
</dbReference>
<dbReference type="InterPro" id="IPR036426">
    <property type="entry name" value="Bulb-type_lectin_dom_sf"/>
</dbReference>
<evidence type="ECO:0000256" key="14">
    <source>
        <dbReference type="ARBA" id="ARBA00023157"/>
    </source>
</evidence>
<feature type="compositionally biased region" description="Pro residues" evidence="20">
    <location>
        <begin position="385"/>
        <end position="395"/>
    </location>
</feature>
<evidence type="ECO:0000256" key="10">
    <source>
        <dbReference type="ARBA" id="ARBA00022777"/>
    </source>
</evidence>
<evidence type="ECO:0000256" key="3">
    <source>
        <dbReference type="ARBA" id="ARBA00022527"/>
    </source>
</evidence>
<dbReference type="InterPro" id="IPR011009">
    <property type="entry name" value="Kinase-like_dom_sf"/>
</dbReference>